<feature type="region of interest" description="Disordered" evidence="1">
    <location>
        <begin position="24"/>
        <end position="96"/>
    </location>
</feature>
<reference evidence="3" key="1">
    <citation type="submission" date="2021-03" db="EMBL/GenBank/DDBJ databases">
        <authorList>
            <person name="Kanchanasin P."/>
            <person name="Saeng-In P."/>
            <person name="Phongsopitanun W."/>
            <person name="Yuki M."/>
            <person name="Kudo T."/>
            <person name="Ohkuma M."/>
            <person name="Tanasupawat S."/>
        </authorList>
    </citation>
    <scope>NUCLEOTIDE SEQUENCE</scope>
    <source>
        <strain evidence="3">GKU 128</strain>
    </source>
</reference>
<protein>
    <submittedName>
        <fullName evidence="3">Uncharacterized protein</fullName>
    </submittedName>
</protein>
<proteinExistence type="predicted"/>
<keyword evidence="4" id="KW-1185">Reference proteome</keyword>
<dbReference type="AlphaFoldDB" id="A0A939PL68"/>
<feature type="chain" id="PRO_5038027016" evidence="2">
    <location>
        <begin position="25"/>
        <end position="175"/>
    </location>
</feature>
<feature type="signal peptide" evidence="2">
    <location>
        <begin position="1"/>
        <end position="24"/>
    </location>
</feature>
<dbReference type="Proteomes" id="UP000669179">
    <property type="component" value="Unassembled WGS sequence"/>
</dbReference>
<keyword evidence="2" id="KW-0732">Signal</keyword>
<feature type="compositionally biased region" description="Gly residues" evidence="1">
    <location>
        <begin position="57"/>
        <end position="71"/>
    </location>
</feature>
<gene>
    <name evidence="3" type="ORF">J4573_47605</name>
</gene>
<dbReference type="PROSITE" id="PS51257">
    <property type="entry name" value="PROKAR_LIPOPROTEIN"/>
    <property type="match status" value="1"/>
</dbReference>
<dbReference type="RefSeq" id="WP_208263051.1">
    <property type="nucleotide sequence ID" value="NZ_JAGEOJ010000029.1"/>
</dbReference>
<evidence type="ECO:0000256" key="2">
    <source>
        <dbReference type="SAM" id="SignalP"/>
    </source>
</evidence>
<evidence type="ECO:0000313" key="3">
    <source>
        <dbReference type="EMBL" id="MBO2454826.1"/>
    </source>
</evidence>
<name>A0A939PL68_9ACTN</name>
<evidence type="ECO:0000256" key="1">
    <source>
        <dbReference type="SAM" id="MobiDB-lite"/>
    </source>
</evidence>
<feature type="compositionally biased region" description="Low complexity" evidence="1">
    <location>
        <begin position="29"/>
        <end position="56"/>
    </location>
</feature>
<dbReference type="EMBL" id="JAGEOJ010000029">
    <property type="protein sequence ID" value="MBO2454826.1"/>
    <property type="molecule type" value="Genomic_DNA"/>
</dbReference>
<feature type="compositionally biased region" description="Low complexity" evidence="1">
    <location>
        <begin position="72"/>
        <end position="86"/>
    </location>
</feature>
<sequence length="175" mass="17419">MRKIVIGGMTAALALSLTACNFNADDKPAAASPSSPAASAPAPSQTPSSGATSPGNGSNGDSGNGSDGSDGSGDSSTPRPQHSPPSQGGGQQITSKWGRLRYVAPGKFSVGGVVFFTATDTSLTIAGGTCPDGTPPNAENSKCGIDGIDEWAQRAPHNVNVHFSGQTATSIMETQ</sequence>
<comment type="caution">
    <text evidence="3">The sequence shown here is derived from an EMBL/GenBank/DDBJ whole genome shotgun (WGS) entry which is preliminary data.</text>
</comment>
<accession>A0A939PL68</accession>
<organism evidence="3 4">
    <name type="scientific">Actinomadura barringtoniae</name>
    <dbReference type="NCBI Taxonomy" id="1427535"/>
    <lineage>
        <taxon>Bacteria</taxon>
        <taxon>Bacillati</taxon>
        <taxon>Actinomycetota</taxon>
        <taxon>Actinomycetes</taxon>
        <taxon>Streptosporangiales</taxon>
        <taxon>Thermomonosporaceae</taxon>
        <taxon>Actinomadura</taxon>
    </lineage>
</organism>
<evidence type="ECO:0000313" key="4">
    <source>
        <dbReference type="Proteomes" id="UP000669179"/>
    </source>
</evidence>